<protein>
    <submittedName>
        <fullName evidence="2">Sulfotransferase</fullName>
    </submittedName>
</protein>
<comment type="caution">
    <text evidence="2">The sequence shown here is derived from an EMBL/GenBank/DDBJ whole genome shotgun (WGS) entry which is preliminary data.</text>
</comment>
<evidence type="ECO:0000313" key="3">
    <source>
        <dbReference type="Proteomes" id="UP000664096"/>
    </source>
</evidence>
<organism evidence="2 3">
    <name type="scientific">Roseibium aggregatum</name>
    <dbReference type="NCBI Taxonomy" id="187304"/>
    <lineage>
        <taxon>Bacteria</taxon>
        <taxon>Pseudomonadati</taxon>
        <taxon>Pseudomonadota</taxon>
        <taxon>Alphaproteobacteria</taxon>
        <taxon>Hyphomicrobiales</taxon>
        <taxon>Stappiaceae</taxon>
        <taxon>Roseibium</taxon>
    </lineage>
</organism>
<dbReference type="Proteomes" id="UP000664096">
    <property type="component" value="Unassembled WGS sequence"/>
</dbReference>
<sequence length="245" mass="27796">MICTSPRSGSTLLCKLLAATGVAGKPGSLFHEPSLSEWLDYYGLENDETSSEADLLEAVFEAALNKGRGGTPLFGLRMQRRSFPYFCAQLKKLHPGLRDDVRRIEAAFGRTLFIHLTREDKLAQAVSFVKAEQSGLWHKAPDGTEIERLSEHREPVYDAGLIGRHMEEMTAYDRDWEAWFRSQGLEPLRITYDALSRDPEAQLLRLFKRLKLDLDAAKGIAPPVARLSDAVNRDWMERYRAEEGR</sequence>
<dbReference type="Gene3D" id="3.40.50.300">
    <property type="entry name" value="P-loop containing nucleotide triphosphate hydrolases"/>
    <property type="match status" value="1"/>
</dbReference>
<accession>A0A939EAF5</accession>
<dbReference type="GO" id="GO:0016740">
    <property type="term" value="F:transferase activity"/>
    <property type="evidence" value="ECO:0007669"/>
    <property type="project" value="InterPro"/>
</dbReference>
<reference evidence="2" key="1">
    <citation type="submission" date="2020-12" db="EMBL/GenBank/DDBJ databases">
        <title>Oil enriched cultivation method for isolating marine PHA-producing bacteria.</title>
        <authorList>
            <person name="Zheng W."/>
            <person name="Yu S."/>
            <person name="Huang Y."/>
        </authorList>
    </citation>
    <scope>NUCLEOTIDE SEQUENCE</scope>
    <source>
        <strain evidence="2">SY-2-12</strain>
    </source>
</reference>
<proteinExistence type="predicted"/>
<dbReference type="InterPro" id="IPR027417">
    <property type="entry name" value="P-loop_NTPase"/>
</dbReference>
<gene>
    <name evidence="2" type="ORF">JF539_03140</name>
</gene>
<dbReference type="InterPro" id="IPR015124">
    <property type="entry name" value="Stf0"/>
</dbReference>
<dbReference type="AlphaFoldDB" id="A0A939EAF5"/>
<dbReference type="EMBL" id="JAEKJZ010000001">
    <property type="protein sequence ID" value="MBN9669318.1"/>
    <property type="molecule type" value="Genomic_DNA"/>
</dbReference>
<name>A0A939EAF5_9HYPH</name>
<dbReference type="PIRSF" id="PIRSF021497">
    <property type="entry name" value="Sulphotransferase_Stf0"/>
    <property type="match status" value="1"/>
</dbReference>
<dbReference type="Pfam" id="PF09037">
    <property type="entry name" value="Sulphotransf"/>
    <property type="match status" value="1"/>
</dbReference>
<feature type="domain" description="Sulphotransferase Stf0" evidence="1">
    <location>
        <begin position="1"/>
        <end position="242"/>
    </location>
</feature>
<evidence type="ECO:0000259" key="1">
    <source>
        <dbReference type="Pfam" id="PF09037"/>
    </source>
</evidence>
<dbReference type="SUPFAM" id="SSF52540">
    <property type="entry name" value="P-loop containing nucleoside triphosphate hydrolases"/>
    <property type="match status" value="1"/>
</dbReference>
<evidence type="ECO:0000313" key="2">
    <source>
        <dbReference type="EMBL" id="MBN9669318.1"/>
    </source>
</evidence>
<dbReference type="InterPro" id="IPR024628">
    <property type="entry name" value="Sulfotransferase_Stf0_dom"/>
</dbReference>